<feature type="region of interest" description="Disordered" evidence="1">
    <location>
        <begin position="52"/>
        <end position="71"/>
    </location>
</feature>
<feature type="compositionally biased region" description="Polar residues" evidence="1">
    <location>
        <begin position="10"/>
        <end position="25"/>
    </location>
</feature>
<reference evidence="2" key="1">
    <citation type="journal article" date="2022" name="bioRxiv">
        <title>Sequencing and chromosome-scale assembly of the giantPleurodeles waltlgenome.</title>
        <authorList>
            <person name="Brown T."/>
            <person name="Elewa A."/>
            <person name="Iarovenko S."/>
            <person name="Subramanian E."/>
            <person name="Araus A.J."/>
            <person name="Petzold A."/>
            <person name="Susuki M."/>
            <person name="Suzuki K.-i.T."/>
            <person name="Hayashi T."/>
            <person name="Toyoda A."/>
            <person name="Oliveira C."/>
            <person name="Osipova E."/>
            <person name="Leigh N.D."/>
            <person name="Simon A."/>
            <person name="Yun M.H."/>
        </authorList>
    </citation>
    <scope>NUCLEOTIDE SEQUENCE</scope>
    <source>
        <strain evidence="2">20211129_DDA</strain>
        <tissue evidence="2">Liver</tissue>
    </source>
</reference>
<accession>A0AAV7RJW3</accession>
<dbReference type="Proteomes" id="UP001066276">
    <property type="component" value="Chromosome 5"/>
</dbReference>
<evidence type="ECO:0000256" key="1">
    <source>
        <dbReference type="SAM" id="MobiDB-lite"/>
    </source>
</evidence>
<proteinExistence type="predicted"/>
<evidence type="ECO:0000313" key="2">
    <source>
        <dbReference type="EMBL" id="KAJ1151143.1"/>
    </source>
</evidence>
<organism evidence="2 3">
    <name type="scientific">Pleurodeles waltl</name>
    <name type="common">Iberian ribbed newt</name>
    <dbReference type="NCBI Taxonomy" id="8319"/>
    <lineage>
        <taxon>Eukaryota</taxon>
        <taxon>Metazoa</taxon>
        <taxon>Chordata</taxon>
        <taxon>Craniata</taxon>
        <taxon>Vertebrata</taxon>
        <taxon>Euteleostomi</taxon>
        <taxon>Amphibia</taxon>
        <taxon>Batrachia</taxon>
        <taxon>Caudata</taxon>
        <taxon>Salamandroidea</taxon>
        <taxon>Salamandridae</taxon>
        <taxon>Pleurodelinae</taxon>
        <taxon>Pleurodeles</taxon>
    </lineage>
</organism>
<keyword evidence="3" id="KW-1185">Reference proteome</keyword>
<evidence type="ECO:0000313" key="3">
    <source>
        <dbReference type="Proteomes" id="UP001066276"/>
    </source>
</evidence>
<protein>
    <submittedName>
        <fullName evidence="2">Uncharacterized protein</fullName>
    </submittedName>
</protein>
<dbReference type="AlphaFoldDB" id="A0AAV7RJW3"/>
<dbReference type="EMBL" id="JANPWB010000009">
    <property type="protein sequence ID" value="KAJ1151143.1"/>
    <property type="molecule type" value="Genomic_DNA"/>
</dbReference>
<name>A0AAV7RJW3_PLEWA</name>
<feature type="region of interest" description="Disordered" evidence="1">
    <location>
        <begin position="1"/>
        <end position="25"/>
    </location>
</feature>
<sequence>MDRGGAGDSSAWTSNVRGRTSTNRRVQLSRAIADRVEVDQVRAMKLSVAKQGRSRQGEVDAMRAAKQCRSR</sequence>
<comment type="caution">
    <text evidence="2">The sequence shown here is derived from an EMBL/GenBank/DDBJ whole genome shotgun (WGS) entry which is preliminary data.</text>
</comment>
<gene>
    <name evidence="2" type="ORF">NDU88_003930</name>
</gene>